<dbReference type="SUPFAM" id="SSF144232">
    <property type="entry name" value="HIT/MYND zinc finger-like"/>
    <property type="match status" value="1"/>
</dbReference>
<dbReference type="Pfam" id="PF12796">
    <property type="entry name" value="Ank_2"/>
    <property type="match status" value="3"/>
</dbReference>
<keyword evidence="2" id="KW-0677">Repeat</keyword>
<evidence type="ECO:0000256" key="1">
    <source>
        <dbReference type="ARBA" id="ARBA00022723"/>
    </source>
</evidence>
<dbReference type="SMART" id="SM00248">
    <property type="entry name" value="ANK"/>
    <property type="match status" value="6"/>
</dbReference>
<feature type="region of interest" description="Disordered" evidence="7">
    <location>
        <begin position="658"/>
        <end position="698"/>
    </location>
</feature>
<dbReference type="GeneID" id="101387207"/>
<keyword evidence="1" id="KW-0479">Metal-binding</keyword>
<evidence type="ECO:0000313" key="10">
    <source>
        <dbReference type="RefSeq" id="XP_004427860.2"/>
    </source>
</evidence>
<dbReference type="PROSITE" id="PS50865">
    <property type="entry name" value="ZF_MYND_2"/>
    <property type="match status" value="1"/>
</dbReference>
<dbReference type="PANTHER" id="PTHR15897:SF2">
    <property type="entry name" value="ANKYRIN REPEAT AND MYND DOMAIN-CONTAINING PROTEIN 1"/>
    <property type="match status" value="1"/>
</dbReference>
<reference evidence="10" key="1">
    <citation type="submission" date="2025-08" db="UniProtKB">
        <authorList>
            <consortium name="RefSeq"/>
        </authorList>
    </citation>
    <scope>IDENTIFICATION</scope>
</reference>
<dbReference type="Pfam" id="PF01753">
    <property type="entry name" value="zf-MYND"/>
    <property type="match status" value="1"/>
</dbReference>
<feature type="repeat" description="ANK" evidence="5">
    <location>
        <begin position="944"/>
        <end position="976"/>
    </location>
</feature>
<dbReference type="PROSITE" id="PS01360">
    <property type="entry name" value="ZF_MYND_1"/>
    <property type="match status" value="1"/>
</dbReference>
<dbReference type="InterPro" id="IPR002110">
    <property type="entry name" value="Ankyrin_rpt"/>
</dbReference>
<feature type="region of interest" description="Disordered" evidence="7">
    <location>
        <begin position="883"/>
        <end position="907"/>
    </location>
</feature>
<evidence type="ECO:0000256" key="5">
    <source>
        <dbReference type="PROSITE-ProRule" id="PRU00023"/>
    </source>
</evidence>
<protein>
    <submittedName>
        <fullName evidence="10">Ankyrin repeat and MYND domain-containing protein 1</fullName>
    </submittedName>
</protein>
<keyword evidence="9" id="KW-1185">Reference proteome</keyword>
<dbReference type="InterPro" id="IPR036770">
    <property type="entry name" value="Ankyrin_rpt-contain_sf"/>
</dbReference>
<feature type="region of interest" description="Disordered" evidence="7">
    <location>
        <begin position="1"/>
        <end position="36"/>
    </location>
</feature>
<dbReference type="Gene3D" id="1.25.40.20">
    <property type="entry name" value="Ankyrin repeat-containing domain"/>
    <property type="match status" value="3"/>
</dbReference>
<keyword evidence="4" id="KW-0862">Zinc</keyword>
<proteinExistence type="predicted"/>
<dbReference type="Gene3D" id="6.10.140.2220">
    <property type="match status" value="1"/>
</dbReference>
<feature type="repeat" description="ANK" evidence="5">
    <location>
        <begin position="550"/>
        <end position="582"/>
    </location>
</feature>
<dbReference type="Gene3D" id="2.20.110.10">
    <property type="entry name" value="Histone H3 K4-specific methyltransferase SET7/9 N-terminal domain"/>
    <property type="match status" value="1"/>
</dbReference>
<dbReference type="PROSITE" id="PS50088">
    <property type="entry name" value="ANK_REPEAT"/>
    <property type="match status" value="3"/>
</dbReference>
<organism evidence="9 10">
    <name type="scientific">Ceratotherium simum simum</name>
    <name type="common">Southern white rhinoceros</name>
    <dbReference type="NCBI Taxonomy" id="73337"/>
    <lineage>
        <taxon>Eukaryota</taxon>
        <taxon>Metazoa</taxon>
        <taxon>Chordata</taxon>
        <taxon>Craniata</taxon>
        <taxon>Vertebrata</taxon>
        <taxon>Euteleostomi</taxon>
        <taxon>Mammalia</taxon>
        <taxon>Eutheria</taxon>
        <taxon>Laurasiatheria</taxon>
        <taxon>Perissodactyla</taxon>
        <taxon>Rhinocerotidae</taxon>
        <taxon>Ceratotherium</taxon>
    </lineage>
</organism>
<dbReference type="SUPFAM" id="SSF48403">
    <property type="entry name" value="Ankyrin repeat"/>
    <property type="match status" value="2"/>
</dbReference>
<feature type="repeat" description="ANK" evidence="5">
    <location>
        <begin position="907"/>
        <end position="944"/>
    </location>
</feature>
<dbReference type="RefSeq" id="XP_004427860.2">
    <property type="nucleotide sequence ID" value="XM_004427803.2"/>
</dbReference>
<dbReference type="PROSITE" id="PS50297">
    <property type="entry name" value="ANK_REP_REGION"/>
    <property type="match status" value="3"/>
</dbReference>
<name>A0ABM0HIQ6_CERSS</name>
<evidence type="ECO:0000256" key="2">
    <source>
        <dbReference type="ARBA" id="ARBA00022737"/>
    </source>
</evidence>
<dbReference type="Proteomes" id="UP000694910">
    <property type="component" value="Unplaced"/>
</dbReference>
<gene>
    <name evidence="10" type="primary">LOC101387207</name>
</gene>
<dbReference type="SUPFAM" id="SSF82185">
    <property type="entry name" value="Histone H3 K4-specific methyltransferase SET7/9 N-terminal domain"/>
    <property type="match status" value="1"/>
</dbReference>
<feature type="compositionally biased region" description="Low complexity" evidence="7">
    <location>
        <begin position="1"/>
        <end position="18"/>
    </location>
</feature>
<evidence type="ECO:0000313" key="9">
    <source>
        <dbReference type="Proteomes" id="UP000694910"/>
    </source>
</evidence>
<dbReference type="Pfam" id="PF02493">
    <property type="entry name" value="MORN"/>
    <property type="match status" value="3"/>
</dbReference>
<keyword evidence="5" id="KW-0040">ANK repeat</keyword>
<evidence type="ECO:0000256" key="6">
    <source>
        <dbReference type="PROSITE-ProRule" id="PRU00134"/>
    </source>
</evidence>
<dbReference type="InterPro" id="IPR003409">
    <property type="entry name" value="MORN"/>
</dbReference>
<sequence>MAAQVGSRYASKSSAGSSNTGTRSSVTPGARGPGCWRETLTHRVTCPTGTLRCPLHGGVGSISSYLPRGALGPEADPPSSAGHRASVRGGDGPAQTEGQHSRSTGAWPGACGRGDWRSSERRARGRRAGLQGNRTLLGAGSPARPTCRLRCVGRTVGGPRAVREPVRRRDMESDYSSALYYEVPSAYSSEVQLERGGGEPTAAEVTGTLESCMLLTKRDIPEGPEEEEEESEGALREQDLKGADIQLVQGVQEWQDGCVYRGEFRLDVKLGYGEFSWPTGESYHGQFYRDHCHGLGTYTWPDGSSFTGMFYLSCREGYGTMHLKARLFQGLYRADERFGPGVETHPDGSQDVGLWFREHLIKLCTEVPGGFSIRSYPEFSGFLTHCPARICLSDEEKTEGDLCESQDPFFYDYKQFLLNDDLTLPPEMYLYSTDNRHLPMTRSFRRDLDAQIFLNDISPFVEDGEPWFIKNETPLMVKIQKQAYKFRNQKAHTIWNMGAILKGNRSSFGCPGPKERLSTEMIMKAKEGDYDWICGILRDNLVNPDVADSKGYTVLAAAAVHCHTDIVNLLLDNGANVNKCTDEGLTPLSMCFLLYYPASSFKPNIAERTVPKPQAAPKILVIPNHSFSFPEAAVESVSREESVPTHGTQEAKALSVVPGSRENGLSPGSQLSRESTDRRSSLQRWESTSRTGSTSDLEKGLDDVLGNLDMCSLGSDGTSFESTLCVHSFSIELSRAIVEKSARAHSMLKAPSLGTTYSDQGTMRKMALSMIEHRNRWLTINLLLHRGADPNCCRIPMQVLFFAVKAGDVEGVKLLLENGARTDIQLSPELQALTPLHIAAALPGEEGVKITELLLHAITDVDARAADQDDVYEPVKLDLSPSSLKLSDEAGPPSVYYSEHTSAPDEGGRTALHVACEREDNNSCARDVVRLLLSHKANPNMLWSGHSPLSLSIASGNDLIVKELLSQGADPNLFLTKGLGSALCVACDFTYEHQRNMDSKLALIDLLINYGANILNPVMLTQGDKVAVGTVVDYGYFKFYQDRKIAHCPFHSLMPAERETFLARKRLLEYMGVQLRRAVFAKESQWDLKMLYLSKKAELTPCPRLKRRSTRLSQALQWEEQAQIPFFKFCYQCGRSVGVRLAPCTRCYGVLTCSKYCKTKAWTDFHKRDCSALMALGKCRTPIEVLAAPSAASLHPLLTAP</sequence>
<evidence type="ECO:0000256" key="3">
    <source>
        <dbReference type="ARBA" id="ARBA00022771"/>
    </source>
</evidence>
<feature type="region of interest" description="Disordered" evidence="7">
    <location>
        <begin position="67"/>
        <end position="139"/>
    </location>
</feature>
<feature type="compositionally biased region" description="Polar residues" evidence="7">
    <location>
        <begin position="682"/>
        <end position="695"/>
    </location>
</feature>
<dbReference type="SMART" id="SM00698">
    <property type="entry name" value="MORN"/>
    <property type="match status" value="2"/>
</dbReference>
<accession>A0ABM0HIQ6</accession>
<dbReference type="PANTHER" id="PTHR15897">
    <property type="entry name" value="ANKYRIN REPEAT AND MYND DOMAIN PROTEIN 1"/>
    <property type="match status" value="1"/>
</dbReference>
<keyword evidence="3 6" id="KW-0863">Zinc-finger</keyword>
<dbReference type="InterPro" id="IPR002893">
    <property type="entry name" value="Znf_MYND"/>
</dbReference>
<evidence type="ECO:0000259" key="8">
    <source>
        <dbReference type="PROSITE" id="PS50865"/>
    </source>
</evidence>
<feature type="domain" description="MYND-type" evidence="8">
    <location>
        <begin position="1130"/>
        <end position="1170"/>
    </location>
</feature>
<evidence type="ECO:0000256" key="4">
    <source>
        <dbReference type="ARBA" id="ARBA00022833"/>
    </source>
</evidence>
<evidence type="ECO:0000256" key="7">
    <source>
        <dbReference type="SAM" id="MobiDB-lite"/>
    </source>
</evidence>
<dbReference type="InterPro" id="IPR053064">
    <property type="entry name" value="Ankyrin-MYND_domain-protein"/>
</dbReference>